<organism evidence="2 3">
    <name type="scientific">Mycobacterium tuberculosis</name>
    <dbReference type="NCBI Taxonomy" id="1773"/>
    <lineage>
        <taxon>Bacteria</taxon>
        <taxon>Bacillati</taxon>
        <taxon>Actinomycetota</taxon>
        <taxon>Actinomycetes</taxon>
        <taxon>Mycobacteriales</taxon>
        <taxon>Mycobacteriaceae</taxon>
        <taxon>Mycobacterium</taxon>
        <taxon>Mycobacterium tuberculosis complex</taxon>
    </lineage>
</organism>
<evidence type="ECO:0000313" key="3">
    <source>
        <dbReference type="Proteomes" id="UP000049023"/>
    </source>
</evidence>
<dbReference type="AlphaFoldDB" id="A0A655A744"/>
<protein>
    <submittedName>
        <fullName evidence="2">Metallo-beta-lactamase</fullName>
        <ecNumber evidence="2">3.5.2.6</ecNumber>
    </submittedName>
</protein>
<accession>A0A655A744</accession>
<proteinExistence type="predicted"/>
<evidence type="ECO:0000313" key="2">
    <source>
        <dbReference type="EMBL" id="CKS08139.1"/>
    </source>
</evidence>
<dbReference type="Gene3D" id="3.60.15.10">
    <property type="entry name" value="Ribonuclease Z/Hydroxyacylglutathione hydrolase-like"/>
    <property type="match status" value="1"/>
</dbReference>
<dbReference type="Proteomes" id="UP000049023">
    <property type="component" value="Unassembled WGS sequence"/>
</dbReference>
<dbReference type="InterPro" id="IPR036866">
    <property type="entry name" value="RibonucZ/Hydroxyglut_hydro"/>
</dbReference>
<reference evidence="2 3" key="1">
    <citation type="submission" date="2015-03" db="EMBL/GenBank/DDBJ databases">
        <authorList>
            <consortium name="Pathogen Informatics"/>
        </authorList>
    </citation>
    <scope>NUCLEOTIDE SEQUENCE [LARGE SCALE GENOMIC DNA]</scope>
    <source>
        <strain evidence="2 3">Bir 187</strain>
    </source>
</reference>
<dbReference type="PANTHER" id="PTHR42951:SF4">
    <property type="entry name" value="ACYL-COENZYME A THIOESTERASE MBLAC2"/>
    <property type="match status" value="1"/>
</dbReference>
<dbReference type="PANTHER" id="PTHR42951">
    <property type="entry name" value="METALLO-BETA-LACTAMASE DOMAIN-CONTAINING"/>
    <property type="match status" value="1"/>
</dbReference>
<dbReference type="CDD" id="cd16282">
    <property type="entry name" value="metallo-hydrolase-like_MBL-fold"/>
    <property type="match status" value="1"/>
</dbReference>
<dbReference type="FunFam" id="3.60.15.10:FF:000073">
    <property type="entry name" value="MBL fold metallo-hydrolase"/>
    <property type="match status" value="1"/>
</dbReference>
<dbReference type="GO" id="GO:0008800">
    <property type="term" value="F:beta-lactamase activity"/>
    <property type="evidence" value="ECO:0007669"/>
    <property type="project" value="UniProtKB-EC"/>
</dbReference>
<gene>
    <name evidence="2" type="primary">ccrA</name>
    <name evidence="2" type="ORF">ERS027661_02561</name>
</gene>
<sequence length="460" mass="50449">MFLGWCGTVHFGLGCFRELDRRDADSTGRGVNQHPLTGAQRSVAVQRRPGGRVIHRDRGTLFEAQRIGEHNRVGGRNVDDLAVATKSCTGQDSFADPVRVDPITDSLDRPSDFVSDHRRKFRRVWVQADAGEMVSEVHPCCADGDPQLARARWRRVRSLPHLQDRWVAMFGDDHCSHNVLLVRLDGSHPRTPLCDSTSYQEVRRGVTFAVVHFDWERLTDSVHRCRLPFCDVTVGLVRGRTGILLVDTGTTLGEATAIAADVKQIAGCQVTHVVLTHKHFDHVLGSSVFDQAEVFCAPEVVEYLRSATDRLREDALSYGADTAEVDRAIAALKPPQHGIYDAAVDLGDRTVTITHPGSGHTTADLVVVAPATGHADGPTVVFTGDLVEESADPDIDADSDLAAWPATLDRVLAIGGPDASYVPGHGKVVDAQFVRRQRAWLRTRASRQPRETPATLPCKR</sequence>
<dbReference type="InterPro" id="IPR001279">
    <property type="entry name" value="Metallo-B-lactamas"/>
</dbReference>
<evidence type="ECO:0000259" key="1">
    <source>
        <dbReference type="SMART" id="SM00849"/>
    </source>
</evidence>
<dbReference type="SMART" id="SM00849">
    <property type="entry name" value="Lactamase_B"/>
    <property type="match status" value="1"/>
</dbReference>
<dbReference type="EMBL" id="CNFU01000555">
    <property type="protein sequence ID" value="CKS08139.1"/>
    <property type="molecule type" value="Genomic_DNA"/>
</dbReference>
<dbReference type="Pfam" id="PF00753">
    <property type="entry name" value="Lactamase_B"/>
    <property type="match status" value="1"/>
</dbReference>
<dbReference type="EC" id="3.5.2.6" evidence="2"/>
<dbReference type="SUPFAM" id="SSF56281">
    <property type="entry name" value="Metallo-hydrolase/oxidoreductase"/>
    <property type="match status" value="1"/>
</dbReference>
<name>A0A655A744_MYCTX</name>
<feature type="domain" description="Metallo-beta-lactamase" evidence="1">
    <location>
        <begin position="231"/>
        <end position="425"/>
    </location>
</feature>
<keyword evidence="2" id="KW-0378">Hydrolase</keyword>
<dbReference type="InterPro" id="IPR050855">
    <property type="entry name" value="NDM-1-like"/>
</dbReference>